<keyword evidence="4" id="KW-1185">Reference proteome</keyword>
<dbReference type="Pfam" id="PF22769">
    <property type="entry name" value="DCD"/>
    <property type="match status" value="1"/>
</dbReference>
<protein>
    <submittedName>
        <fullName evidence="3">Uncharacterized protein</fullName>
    </submittedName>
</protein>
<evidence type="ECO:0000256" key="2">
    <source>
        <dbReference type="ARBA" id="ARBA00023080"/>
    </source>
</evidence>
<dbReference type="CDD" id="cd07557">
    <property type="entry name" value="trimeric_dUTPase"/>
    <property type="match status" value="1"/>
</dbReference>
<dbReference type="Proteomes" id="UP000214365">
    <property type="component" value="Unassembled WGS sequence"/>
</dbReference>
<accession>A0A225ADT9</accession>
<dbReference type="EMBL" id="LFMY01000012">
    <property type="protein sequence ID" value="OKL57163.1"/>
    <property type="molecule type" value="Genomic_DNA"/>
</dbReference>
<organism evidence="3 4">
    <name type="scientific">Talaromyces atroroseus</name>
    <dbReference type="NCBI Taxonomy" id="1441469"/>
    <lineage>
        <taxon>Eukaryota</taxon>
        <taxon>Fungi</taxon>
        <taxon>Dikarya</taxon>
        <taxon>Ascomycota</taxon>
        <taxon>Pezizomycotina</taxon>
        <taxon>Eurotiomycetes</taxon>
        <taxon>Eurotiomycetidae</taxon>
        <taxon>Eurotiales</taxon>
        <taxon>Trichocomaceae</taxon>
        <taxon>Talaromyces</taxon>
        <taxon>Talaromyces sect. Trachyspermi</taxon>
    </lineage>
</organism>
<dbReference type="SUPFAM" id="SSF51283">
    <property type="entry name" value="dUTPase-like"/>
    <property type="match status" value="1"/>
</dbReference>
<dbReference type="GO" id="GO:0008829">
    <property type="term" value="F:dCTP deaminase activity"/>
    <property type="evidence" value="ECO:0007669"/>
    <property type="project" value="InterPro"/>
</dbReference>
<gene>
    <name evidence="3" type="ORF">UA08_07446</name>
</gene>
<dbReference type="InterPro" id="IPR011962">
    <property type="entry name" value="dCTP_deaminase"/>
</dbReference>
<keyword evidence="1" id="KW-0378">Hydrolase</keyword>
<dbReference type="RefSeq" id="XP_020117284.1">
    <property type="nucleotide sequence ID" value="XM_020262341.1"/>
</dbReference>
<dbReference type="PANTHER" id="PTHR42680">
    <property type="entry name" value="DCTP DEAMINASE"/>
    <property type="match status" value="1"/>
</dbReference>
<evidence type="ECO:0000256" key="1">
    <source>
        <dbReference type="ARBA" id="ARBA00022801"/>
    </source>
</evidence>
<reference evidence="3 4" key="1">
    <citation type="submission" date="2015-06" db="EMBL/GenBank/DDBJ databases">
        <title>Talaromyces atroroseus IBT 11181 draft genome.</title>
        <authorList>
            <person name="Rasmussen K.B."/>
            <person name="Rasmussen S."/>
            <person name="Petersen B."/>
            <person name="Sicheritz-Ponten T."/>
            <person name="Mortensen U.H."/>
            <person name="Thrane U."/>
        </authorList>
    </citation>
    <scope>NUCLEOTIDE SEQUENCE [LARGE SCALE GENOMIC DNA]</scope>
    <source>
        <strain evidence="3 4">IBT 11181</strain>
    </source>
</reference>
<dbReference type="GO" id="GO:0006229">
    <property type="term" value="P:dUTP biosynthetic process"/>
    <property type="evidence" value="ECO:0007669"/>
    <property type="project" value="InterPro"/>
</dbReference>
<proteinExistence type="predicted"/>
<dbReference type="GeneID" id="31007202"/>
<evidence type="ECO:0000313" key="4">
    <source>
        <dbReference type="Proteomes" id="UP000214365"/>
    </source>
</evidence>
<sequence>MSRNLSWRSTARPPGMKGSQIIGFTYGIDYWGLSMLGSLGDKEHSAVLGKEKANSTLMCSTMILSGASIIKREIVRNLLSAHQIQPCGVDISFRRVLNWTSPATVDFDNSRRQAANTFEIPFHLEKGAVALAQGSYLVEFNETVRIPPDYIAQIFVRSSLWRSGVLLTAGVIDAGYKGALGALLDVRNPHGIALYKNAKLGQVTVHTLDKKVEGYSDIYQFSPSTLGRDGQVKDRVGGLGRA</sequence>
<evidence type="ECO:0000313" key="3">
    <source>
        <dbReference type="EMBL" id="OKL57163.1"/>
    </source>
</evidence>
<dbReference type="PANTHER" id="PTHR42680:SF3">
    <property type="entry name" value="DCTP DEAMINASE"/>
    <property type="match status" value="1"/>
</dbReference>
<name>A0A225ADT9_TALAT</name>
<dbReference type="InterPro" id="IPR033704">
    <property type="entry name" value="dUTPase_trimeric"/>
</dbReference>
<dbReference type="InterPro" id="IPR036157">
    <property type="entry name" value="dUTPase-like_sf"/>
</dbReference>
<dbReference type="AlphaFoldDB" id="A0A225ADT9"/>
<dbReference type="Gene3D" id="2.70.40.10">
    <property type="match status" value="1"/>
</dbReference>
<keyword evidence="2" id="KW-0546">Nucleotide metabolism</keyword>
<comment type="caution">
    <text evidence="3">The sequence shown here is derived from an EMBL/GenBank/DDBJ whole genome shotgun (WGS) entry which is preliminary data.</text>
</comment>
<dbReference type="OrthoDB" id="2874071at2759"/>